<accession>A0A3L8D4T8</accession>
<evidence type="ECO:0000256" key="1">
    <source>
        <dbReference type="SAM" id="MobiDB-lite"/>
    </source>
</evidence>
<evidence type="ECO:0000313" key="2">
    <source>
        <dbReference type="EMBL" id="RLU14858.1"/>
    </source>
</evidence>
<name>A0A3L8D4T8_OOCBI</name>
<evidence type="ECO:0000313" key="3">
    <source>
        <dbReference type="Proteomes" id="UP000279307"/>
    </source>
</evidence>
<comment type="caution">
    <text evidence="2">The sequence shown here is derived from an EMBL/GenBank/DDBJ whole genome shotgun (WGS) entry which is preliminary data.</text>
</comment>
<dbReference type="AlphaFoldDB" id="A0A3L8D4T8"/>
<dbReference type="EMBL" id="QOIP01000014">
    <property type="protein sequence ID" value="RLU14858.1"/>
    <property type="molecule type" value="Genomic_DNA"/>
</dbReference>
<feature type="region of interest" description="Disordered" evidence="1">
    <location>
        <begin position="44"/>
        <end position="72"/>
    </location>
</feature>
<proteinExistence type="predicted"/>
<dbReference type="Proteomes" id="UP000279307">
    <property type="component" value="Chromosome 14"/>
</dbReference>
<feature type="compositionally biased region" description="Basic residues" evidence="1">
    <location>
        <begin position="47"/>
        <end position="56"/>
    </location>
</feature>
<organism evidence="2 3">
    <name type="scientific">Ooceraea biroi</name>
    <name type="common">Clonal raider ant</name>
    <name type="synonym">Cerapachys biroi</name>
    <dbReference type="NCBI Taxonomy" id="2015173"/>
    <lineage>
        <taxon>Eukaryota</taxon>
        <taxon>Metazoa</taxon>
        <taxon>Ecdysozoa</taxon>
        <taxon>Arthropoda</taxon>
        <taxon>Hexapoda</taxon>
        <taxon>Insecta</taxon>
        <taxon>Pterygota</taxon>
        <taxon>Neoptera</taxon>
        <taxon>Endopterygota</taxon>
        <taxon>Hymenoptera</taxon>
        <taxon>Apocrita</taxon>
        <taxon>Aculeata</taxon>
        <taxon>Formicoidea</taxon>
        <taxon>Formicidae</taxon>
        <taxon>Dorylinae</taxon>
        <taxon>Ooceraea</taxon>
    </lineage>
</organism>
<reference evidence="2 3" key="1">
    <citation type="journal article" date="2018" name="Genome Res.">
        <title>The genomic architecture and molecular evolution of ant odorant receptors.</title>
        <authorList>
            <person name="McKenzie S.K."/>
            <person name="Kronauer D.J.C."/>
        </authorList>
    </citation>
    <scope>NUCLEOTIDE SEQUENCE [LARGE SCALE GENOMIC DNA]</scope>
    <source>
        <strain evidence="2">Clonal line C1</strain>
    </source>
</reference>
<gene>
    <name evidence="2" type="ORF">DMN91_012745</name>
</gene>
<sequence length="137" mass="16171">MKLEKSSAIDDRNERHFYPRKNKCAIERERARSNRCKSAKKIDLRGKVSRKRKGGRGRNGWGRRATEGCSPRERTKGKYLKMFSYWSSSVTHKLLSITKVKFCWGLHNPSGKHVIFPKRNDCRRNRVFTNVRSEETR</sequence>
<protein>
    <submittedName>
        <fullName evidence="2">Uncharacterized protein</fullName>
    </submittedName>
</protein>